<keyword evidence="3" id="KW-0732">Signal</keyword>
<keyword evidence="2" id="KW-0472">Membrane</keyword>
<accession>A0AAQ3TKW7</accession>
<feature type="region of interest" description="Disordered" evidence="1">
    <location>
        <begin position="35"/>
        <end position="96"/>
    </location>
</feature>
<feature type="region of interest" description="Disordered" evidence="1">
    <location>
        <begin position="144"/>
        <end position="165"/>
    </location>
</feature>
<feature type="signal peptide" evidence="3">
    <location>
        <begin position="1"/>
        <end position="36"/>
    </location>
</feature>
<dbReference type="Proteomes" id="UP001341281">
    <property type="component" value="Chromosome 05"/>
</dbReference>
<sequence length="165" mass="16834">MAPRGGTESPRVGALTITATALLLLILSSLPLSTNAAAAPSPAPAPAPAPAPPARHRPPVPLPGPGNKKQPRGATLGVPPHPGPRHGRPPPVPARPSTTWWRRLNFGERFGIALAGVAVLVQVAIAAFLAVRARQLLLRRAPPGAMGGKAAEERLEAASSPTHAA</sequence>
<evidence type="ECO:0000313" key="4">
    <source>
        <dbReference type="EMBL" id="WVZ74956.1"/>
    </source>
</evidence>
<proteinExistence type="predicted"/>
<dbReference type="AlphaFoldDB" id="A0AAQ3TKW7"/>
<feature type="chain" id="PRO_5042841741" evidence="3">
    <location>
        <begin position="37"/>
        <end position="165"/>
    </location>
</feature>
<feature type="compositionally biased region" description="Pro residues" evidence="1">
    <location>
        <begin position="41"/>
        <end position="64"/>
    </location>
</feature>
<reference evidence="4 5" key="1">
    <citation type="submission" date="2024-02" db="EMBL/GenBank/DDBJ databases">
        <title>High-quality chromosome-scale genome assembly of Pensacola bahiagrass (Paspalum notatum Flugge var. saurae).</title>
        <authorList>
            <person name="Vega J.M."/>
            <person name="Podio M."/>
            <person name="Orjuela J."/>
            <person name="Siena L.A."/>
            <person name="Pessino S.C."/>
            <person name="Combes M.C."/>
            <person name="Mariac C."/>
            <person name="Albertini E."/>
            <person name="Pupilli F."/>
            <person name="Ortiz J.P.A."/>
            <person name="Leblanc O."/>
        </authorList>
    </citation>
    <scope>NUCLEOTIDE SEQUENCE [LARGE SCALE GENOMIC DNA]</scope>
    <source>
        <strain evidence="4">R1</strain>
        <tissue evidence="4">Leaf</tissue>
    </source>
</reference>
<evidence type="ECO:0000313" key="5">
    <source>
        <dbReference type="Proteomes" id="UP001341281"/>
    </source>
</evidence>
<gene>
    <name evidence="4" type="ORF">U9M48_023069</name>
</gene>
<name>A0AAQ3TKW7_PASNO</name>
<dbReference type="EMBL" id="CP144749">
    <property type="protein sequence ID" value="WVZ74956.1"/>
    <property type="molecule type" value="Genomic_DNA"/>
</dbReference>
<feature type="transmembrane region" description="Helical" evidence="2">
    <location>
        <begin position="110"/>
        <end position="131"/>
    </location>
</feature>
<keyword evidence="2" id="KW-0812">Transmembrane</keyword>
<evidence type="ECO:0000256" key="2">
    <source>
        <dbReference type="SAM" id="Phobius"/>
    </source>
</evidence>
<protein>
    <submittedName>
        <fullName evidence="4">Uncharacterized protein</fullName>
    </submittedName>
</protein>
<organism evidence="4 5">
    <name type="scientific">Paspalum notatum var. saurae</name>
    <dbReference type="NCBI Taxonomy" id="547442"/>
    <lineage>
        <taxon>Eukaryota</taxon>
        <taxon>Viridiplantae</taxon>
        <taxon>Streptophyta</taxon>
        <taxon>Embryophyta</taxon>
        <taxon>Tracheophyta</taxon>
        <taxon>Spermatophyta</taxon>
        <taxon>Magnoliopsida</taxon>
        <taxon>Liliopsida</taxon>
        <taxon>Poales</taxon>
        <taxon>Poaceae</taxon>
        <taxon>PACMAD clade</taxon>
        <taxon>Panicoideae</taxon>
        <taxon>Andropogonodae</taxon>
        <taxon>Paspaleae</taxon>
        <taxon>Paspalinae</taxon>
        <taxon>Paspalum</taxon>
    </lineage>
</organism>
<evidence type="ECO:0000256" key="3">
    <source>
        <dbReference type="SAM" id="SignalP"/>
    </source>
</evidence>
<keyword evidence="2" id="KW-1133">Transmembrane helix</keyword>
<keyword evidence="5" id="KW-1185">Reference proteome</keyword>
<evidence type="ECO:0000256" key="1">
    <source>
        <dbReference type="SAM" id="MobiDB-lite"/>
    </source>
</evidence>